<dbReference type="Proteomes" id="UP001139410">
    <property type="component" value="Unassembled WGS sequence"/>
</dbReference>
<accession>A0A9X1QHG4</accession>
<proteinExistence type="predicted"/>
<reference evidence="2" key="1">
    <citation type="submission" date="2022-01" db="EMBL/GenBank/DDBJ databases">
        <authorList>
            <person name="Jo J.-H."/>
            <person name="Im W.-T."/>
        </authorList>
    </citation>
    <scope>NUCLEOTIDE SEQUENCE</scope>
    <source>
        <strain evidence="2">G124</strain>
    </source>
</reference>
<evidence type="ECO:0000313" key="2">
    <source>
        <dbReference type="EMBL" id="MCF2513510.1"/>
    </source>
</evidence>
<feature type="signal peptide" evidence="1">
    <location>
        <begin position="1"/>
        <end position="21"/>
    </location>
</feature>
<sequence length="133" mass="13856">MRPIVALVLLALATTTSAAKAPGLSVKTGESWVFAIQAGQPAKARKVAPSTKANKGQVIVTVRSMMGTTMTISSNNSVAYTYQAELIGKGKAVPIRSCTLPANGGLAFEHWPQLAEAVRLSNFKVATKDGACP</sequence>
<name>A0A9X1QHG4_9SPHN</name>
<dbReference type="EMBL" id="JAKFGM010000001">
    <property type="protein sequence ID" value="MCF2513510.1"/>
    <property type="molecule type" value="Genomic_DNA"/>
</dbReference>
<organism evidence="2 3">
    <name type="scientific">Sphingomonas cremea</name>
    <dbReference type="NCBI Taxonomy" id="2904799"/>
    <lineage>
        <taxon>Bacteria</taxon>
        <taxon>Pseudomonadati</taxon>
        <taxon>Pseudomonadota</taxon>
        <taxon>Alphaproteobacteria</taxon>
        <taxon>Sphingomonadales</taxon>
        <taxon>Sphingomonadaceae</taxon>
        <taxon>Sphingomonas</taxon>
    </lineage>
</organism>
<evidence type="ECO:0000313" key="3">
    <source>
        <dbReference type="Proteomes" id="UP001139410"/>
    </source>
</evidence>
<evidence type="ECO:0000256" key="1">
    <source>
        <dbReference type="SAM" id="SignalP"/>
    </source>
</evidence>
<keyword evidence="1" id="KW-0732">Signal</keyword>
<gene>
    <name evidence="2" type="ORF">LVY65_00285</name>
</gene>
<feature type="chain" id="PRO_5040861468" evidence="1">
    <location>
        <begin position="22"/>
        <end position="133"/>
    </location>
</feature>
<comment type="caution">
    <text evidence="2">The sequence shown here is derived from an EMBL/GenBank/DDBJ whole genome shotgun (WGS) entry which is preliminary data.</text>
</comment>
<dbReference type="RefSeq" id="WP_235066021.1">
    <property type="nucleotide sequence ID" value="NZ_JAKFGM010000001.1"/>
</dbReference>
<dbReference type="AlphaFoldDB" id="A0A9X1QHG4"/>
<keyword evidence="3" id="KW-1185">Reference proteome</keyword>
<protein>
    <submittedName>
        <fullName evidence="2">Uncharacterized protein</fullName>
    </submittedName>
</protein>